<proteinExistence type="inferred from homology"/>
<dbReference type="PANTHER" id="PTHR30532">
    <property type="entry name" value="IRON III DICITRATE-BINDING PERIPLASMIC PROTEIN"/>
    <property type="match status" value="1"/>
</dbReference>
<dbReference type="AlphaFoldDB" id="A0A829R4I5"/>
<dbReference type="Gene3D" id="3.40.50.1980">
    <property type="entry name" value="Nitrogenase molybdenum iron protein domain"/>
    <property type="match status" value="2"/>
</dbReference>
<name>A0A829R4I5_LISGR</name>
<sequence length="345" mass="37682">MLKKRKWSVVLFALVAMIALLMGCSNQSDSKSNAGKDTKTAGYPIKIKHAFGETTLKSKPKRVVTIQWGNQDIALALNVVPVGFSAANFGVQDDSGLLPWTAKKLKELDAKKPNVFKDTDGLDFEAISDAKPDVILAAYSGITKEDYETLSKIAPVVAYPNAPWTTTWREQVKLDSAGMGMEKQGDKLIKDTEKLIKDKASKYPQLKGKKVAWVNFSAKDLSKLHLYTPIDSRAAFLSELGLEYPKSITDKIKDKKSYSLELSAENAEALNDADIIVGYGDDALYKAIKKDSLLSKIPAIKRGSVAFIASDTPLVAAGTPTPLSIEYTIDDYLKLLGKAADKVDE</sequence>
<feature type="domain" description="Fe/B12 periplasmic-binding" evidence="6">
    <location>
        <begin position="62"/>
        <end position="340"/>
    </location>
</feature>
<dbReference type="PANTHER" id="PTHR30532:SF24">
    <property type="entry name" value="FERRIC ENTEROBACTIN-BINDING PERIPLASMIC PROTEIN FEPB"/>
    <property type="match status" value="1"/>
</dbReference>
<dbReference type="Pfam" id="PF01497">
    <property type="entry name" value="Peripla_BP_2"/>
    <property type="match status" value="1"/>
</dbReference>
<dbReference type="GO" id="GO:1901678">
    <property type="term" value="P:iron coordination entity transport"/>
    <property type="evidence" value="ECO:0007669"/>
    <property type="project" value="UniProtKB-ARBA"/>
</dbReference>
<feature type="signal peptide" evidence="5">
    <location>
        <begin position="1"/>
        <end position="28"/>
    </location>
</feature>
<evidence type="ECO:0000256" key="4">
    <source>
        <dbReference type="ARBA" id="ARBA00022729"/>
    </source>
</evidence>
<protein>
    <submittedName>
        <fullName evidence="7">Iron ABC transporter permease</fullName>
    </submittedName>
</protein>
<keyword evidence="3" id="KW-0813">Transport</keyword>
<dbReference type="InterPro" id="IPR002491">
    <property type="entry name" value="ABC_transptr_periplasmic_BD"/>
</dbReference>
<evidence type="ECO:0000313" key="7">
    <source>
        <dbReference type="EMBL" id="EUJ26374.1"/>
    </source>
</evidence>
<evidence type="ECO:0000256" key="2">
    <source>
        <dbReference type="ARBA" id="ARBA00008814"/>
    </source>
</evidence>
<comment type="subcellular location">
    <subcellularLocation>
        <location evidence="1">Cell envelope</location>
    </subcellularLocation>
</comment>
<dbReference type="Proteomes" id="UP000019251">
    <property type="component" value="Unassembled WGS sequence"/>
</dbReference>
<evidence type="ECO:0000259" key="6">
    <source>
        <dbReference type="PROSITE" id="PS50983"/>
    </source>
</evidence>
<dbReference type="SUPFAM" id="SSF53807">
    <property type="entry name" value="Helical backbone' metal receptor"/>
    <property type="match status" value="1"/>
</dbReference>
<dbReference type="EMBL" id="AODG01000017">
    <property type="protein sequence ID" value="EUJ26374.1"/>
    <property type="molecule type" value="Genomic_DNA"/>
</dbReference>
<evidence type="ECO:0000256" key="3">
    <source>
        <dbReference type="ARBA" id="ARBA00022448"/>
    </source>
</evidence>
<keyword evidence="4 5" id="KW-0732">Signal</keyword>
<dbReference type="PROSITE" id="PS50983">
    <property type="entry name" value="FE_B12_PBP"/>
    <property type="match status" value="1"/>
</dbReference>
<dbReference type="InterPro" id="IPR051313">
    <property type="entry name" value="Bact_iron-sidero_bind"/>
</dbReference>
<dbReference type="PROSITE" id="PS51257">
    <property type="entry name" value="PROKAR_LIPOPROTEIN"/>
    <property type="match status" value="1"/>
</dbReference>
<accession>A0A829R4I5</accession>
<evidence type="ECO:0000256" key="5">
    <source>
        <dbReference type="SAM" id="SignalP"/>
    </source>
</evidence>
<organism evidence="7 8">
    <name type="scientific">Listeria grayi FSL F6-1183</name>
    <dbReference type="NCBI Taxonomy" id="1265827"/>
    <lineage>
        <taxon>Bacteria</taxon>
        <taxon>Bacillati</taxon>
        <taxon>Bacillota</taxon>
        <taxon>Bacilli</taxon>
        <taxon>Bacillales</taxon>
        <taxon>Listeriaceae</taxon>
        <taxon>Listeria</taxon>
    </lineage>
</organism>
<dbReference type="RefSeq" id="WP_036107726.1">
    <property type="nucleotide sequence ID" value="NZ_AODG01000017.1"/>
</dbReference>
<gene>
    <name evidence="7" type="ORF">LMUR_13019</name>
</gene>
<dbReference type="GO" id="GO:0030288">
    <property type="term" value="C:outer membrane-bounded periplasmic space"/>
    <property type="evidence" value="ECO:0007669"/>
    <property type="project" value="TreeGrafter"/>
</dbReference>
<comment type="similarity">
    <text evidence="2">Belongs to the bacterial solute-binding protein 8 family.</text>
</comment>
<evidence type="ECO:0000256" key="1">
    <source>
        <dbReference type="ARBA" id="ARBA00004196"/>
    </source>
</evidence>
<evidence type="ECO:0000313" key="8">
    <source>
        <dbReference type="Proteomes" id="UP000019251"/>
    </source>
</evidence>
<feature type="chain" id="PRO_5032858803" evidence="5">
    <location>
        <begin position="29"/>
        <end position="345"/>
    </location>
</feature>
<reference evidence="7 8" key="1">
    <citation type="submission" date="2012-12" db="EMBL/GenBank/DDBJ databases">
        <title>Novel taxa of Listeriaceae from agricultural environments in the United States.</title>
        <authorList>
            <person name="den Bakker H.C."/>
            <person name="Allred A."/>
            <person name="Warchocki S."/>
            <person name="Wright E.M."/>
            <person name="Burrell A."/>
            <person name="Nightingale K.K."/>
            <person name="Kephart D."/>
            <person name="Wiedmann M."/>
        </authorList>
    </citation>
    <scope>NUCLEOTIDE SEQUENCE [LARGE SCALE GENOMIC DNA]</scope>
    <source>
        <strain evidence="7 8">FSL F6-1183</strain>
    </source>
</reference>
<comment type="caution">
    <text evidence="7">The sequence shown here is derived from an EMBL/GenBank/DDBJ whole genome shotgun (WGS) entry which is preliminary data.</text>
</comment>
<dbReference type="CDD" id="cd01146">
    <property type="entry name" value="FhuD"/>
    <property type="match status" value="1"/>
</dbReference>